<feature type="transmembrane region" description="Helical" evidence="2">
    <location>
        <begin position="68"/>
        <end position="90"/>
    </location>
</feature>
<reference evidence="3" key="2">
    <citation type="submission" date="2018-05" db="EMBL/GenBank/DDBJ databases">
        <title>OpunRS2 (Oryza punctata Reference Sequence Version 2).</title>
        <authorList>
            <person name="Zhang J."/>
            <person name="Kudrna D."/>
            <person name="Lee S."/>
            <person name="Talag J."/>
            <person name="Welchert J."/>
            <person name="Wing R.A."/>
        </authorList>
    </citation>
    <scope>NUCLEOTIDE SEQUENCE [LARGE SCALE GENOMIC DNA]</scope>
</reference>
<dbReference type="AlphaFoldDB" id="A0A0E0MPU5"/>
<evidence type="ECO:0000256" key="2">
    <source>
        <dbReference type="SAM" id="Phobius"/>
    </source>
</evidence>
<dbReference type="Proteomes" id="UP000026962">
    <property type="component" value="Chromosome 12"/>
</dbReference>
<evidence type="ECO:0000256" key="1">
    <source>
        <dbReference type="SAM" id="MobiDB-lite"/>
    </source>
</evidence>
<reference evidence="3" key="1">
    <citation type="submission" date="2015-04" db="UniProtKB">
        <authorList>
            <consortium name="EnsemblPlants"/>
        </authorList>
    </citation>
    <scope>IDENTIFICATION</scope>
</reference>
<organism evidence="3">
    <name type="scientific">Oryza punctata</name>
    <name type="common">Red rice</name>
    <dbReference type="NCBI Taxonomy" id="4537"/>
    <lineage>
        <taxon>Eukaryota</taxon>
        <taxon>Viridiplantae</taxon>
        <taxon>Streptophyta</taxon>
        <taxon>Embryophyta</taxon>
        <taxon>Tracheophyta</taxon>
        <taxon>Spermatophyta</taxon>
        <taxon>Magnoliopsida</taxon>
        <taxon>Liliopsida</taxon>
        <taxon>Poales</taxon>
        <taxon>Poaceae</taxon>
        <taxon>BOP clade</taxon>
        <taxon>Oryzoideae</taxon>
        <taxon>Oryzeae</taxon>
        <taxon>Oryzinae</taxon>
        <taxon>Oryza</taxon>
    </lineage>
</organism>
<proteinExistence type="predicted"/>
<dbReference type="HOGENOM" id="CLU_1328239_0_0_1"/>
<keyword evidence="2" id="KW-0472">Membrane</keyword>
<dbReference type="EnsemblPlants" id="OPUNC12G17670.1">
    <property type="protein sequence ID" value="OPUNC12G17670.1"/>
    <property type="gene ID" value="OPUNC12G17670"/>
</dbReference>
<evidence type="ECO:0000313" key="3">
    <source>
        <dbReference type="EnsemblPlants" id="OPUNC12G17670.1"/>
    </source>
</evidence>
<dbReference type="Gramene" id="OPUNC12G17670.1">
    <property type="protein sequence ID" value="OPUNC12G17670.1"/>
    <property type="gene ID" value="OPUNC12G17670"/>
</dbReference>
<evidence type="ECO:0000313" key="4">
    <source>
        <dbReference type="Proteomes" id="UP000026962"/>
    </source>
</evidence>
<sequence>MAGGEDLLVVAPASRQEEHRAWRTGGGADAVGGDDDDVDYSDDYGMLNFQPGFDGGDDDDDDGFPYETITMCVVVVFLAMCLYGLSKLILPYVPATWIHRGFLILRMHIVDVLVVAPGGSRDALLFVAQERTPGGRMVQPTWWTTATTYDYGMLNSRPGLDDGGDNDGDEDGFPYETITMCVDSSWVPDPAHAHCTCFEFLRMGKLY</sequence>
<feature type="region of interest" description="Disordered" evidence="1">
    <location>
        <begin position="14"/>
        <end position="36"/>
    </location>
</feature>
<keyword evidence="2" id="KW-0812">Transmembrane</keyword>
<protein>
    <submittedName>
        <fullName evidence="3">Uncharacterized protein</fullName>
    </submittedName>
</protein>
<keyword evidence="2" id="KW-1133">Transmembrane helix</keyword>
<name>A0A0E0MPU5_ORYPU</name>
<keyword evidence="4" id="KW-1185">Reference proteome</keyword>
<accession>A0A0E0MPU5</accession>